<feature type="domain" description="Rhodopsin" evidence="7">
    <location>
        <begin position="25"/>
        <end position="265"/>
    </location>
</feature>
<keyword evidence="9" id="KW-1185">Reference proteome</keyword>
<comment type="caution">
    <text evidence="8">The sequence shown here is derived from an EMBL/GenBank/DDBJ whole genome shotgun (WGS) entry which is preliminary data.</text>
</comment>
<keyword evidence="2 6" id="KW-0812">Transmembrane</keyword>
<keyword evidence="3 6" id="KW-1133">Transmembrane helix</keyword>
<feature type="transmembrane region" description="Helical" evidence="6">
    <location>
        <begin position="169"/>
        <end position="191"/>
    </location>
</feature>
<dbReference type="PANTHER" id="PTHR33048">
    <property type="entry name" value="PTH11-LIKE INTEGRAL MEMBRANE PROTEIN (AFU_ORTHOLOGUE AFUA_5G11245)"/>
    <property type="match status" value="1"/>
</dbReference>
<dbReference type="PANTHER" id="PTHR33048:SF96">
    <property type="entry name" value="INTEGRAL MEMBRANE PROTEIN"/>
    <property type="match status" value="1"/>
</dbReference>
<comment type="similarity">
    <text evidence="5">Belongs to the SAT4 family.</text>
</comment>
<proteinExistence type="inferred from homology"/>
<feature type="transmembrane region" description="Helical" evidence="6">
    <location>
        <begin position="120"/>
        <end position="141"/>
    </location>
</feature>
<evidence type="ECO:0000256" key="2">
    <source>
        <dbReference type="ARBA" id="ARBA00022692"/>
    </source>
</evidence>
<evidence type="ECO:0000313" key="8">
    <source>
        <dbReference type="EMBL" id="KAF5858193.1"/>
    </source>
</evidence>
<dbReference type="InterPro" id="IPR049326">
    <property type="entry name" value="Rhodopsin_dom_fungi"/>
</dbReference>
<feature type="transmembrane region" description="Helical" evidence="6">
    <location>
        <begin position="203"/>
        <end position="222"/>
    </location>
</feature>
<evidence type="ECO:0000256" key="3">
    <source>
        <dbReference type="ARBA" id="ARBA00022989"/>
    </source>
</evidence>
<organism evidence="8 9">
    <name type="scientific">Petromyces alliaceus</name>
    <name type="common">Aspergillus alliaceus</name>
    <dbReference type="NCBI Taxonomy" id="209559"/>
    <lineage>
        <taxon>Eukaryota</taxon>
        <taxon>Fungi</taxon>
        <taxon>Dikarya</taxon>
        <taxon>Ascomycota</taxon>
        <taxon>Pezizomycotina</taxon>
        <taxon>Eurotiomycetes</taxon>
        <taxon>Eurotiomycetidae</taxon>
        <taxon>Eurotiales</taxon>
        <taxon>Aspergillaceae</taxon>
        <taxon>Aspergillus</taxon>
        <taxon>Aspergillus subgen. Circumdati</taxon>
    </lineage>
</organism>
<keyword evidence="4 6" id="KW-0472">Membrane</keyword>
<comment type="subcellular location">
    <subcellularLocation>
        <location evidence="1">Membrane</location>
        <topology evidence="1">Multi-pass membrane protein</topology>
    </subcellularLocation>
</comment>
<name>A0A8H6A2I5_PETAA</name>
<feature type="transmembrane region" description="Helical" evidence="6">
    <location>
        <begin position="6"/>
        <end position="29"/>
    </location>
</feature>
<feature type="transmembrane region" description="Helical" evidence="6">
    <location>
        <begin position="234"/>
        <end position="254"/>
    </location>
</feature>
<feature type="transmembrane region" description="Helical" evidence="6">
    <location>
        <begin position="41"/>
        <end position="59"/>
    </location>
</feature>
<dbReference type="EMBL" id="SPNV01000216">
    <property type="protein sequence ID" value="KAF5858193.1"/>
    <property type="molecule type" value="Genomic_DNA"/>
</dbReference>
<evidence type="ECO:0000313" key="9">
    <source>
        <dbReference type="Proteomes" id="UP000541154"/>
    </source>
</evidence>
<dbReference type="AlphaFoldDB" id="A0A8H6A2I5"/>
<evidence type="ECO:0000256" key="5">
    <source>
        <dbReference type="ARBA" id="ARBA00038359"/>
    </source>
</evidence>
<sequence length="322" mass="35600">MIAKAAQLLGVVISFLVLAVGIVTLRCYVRLRMKRCFGIDDGLSAGALVFFIVSASALVEGVRTGSFGRCWMDMSPEVLLKGLKLLFLYESCYVAATTAVKFAVGLFLLRFCIERYHRWIIYGIFALLTCLTIFIFVFILVQCQPPSWFWNQAINHGGSCNGMGLIKAAYVHSAITAFSDTTLGLLPILLVRSLHLPCYVKSYVAVILALGSCACFATIARICYVHDLTDPKNLFYHTGIICWSYIEVGVALIASSAATLRPLLDQVECCVPRWRRLKSHQSTFDTSNHHDTSSATFEEALQRENMGMSLAPITPMSSISHV</sequence>
<protein>
    <recommendedName>
        <fullName evidence="7">Rhodopsin domain-containing protein</fullName>
    </recommendedName>
</protein>
<evidence type="ECO:0000256" key="6">
    <source>
        <dbReference type="SAM" id="Phobius"/>
    </source>
</evidence>
<gene>
    <name evidence="8" type="ORF">ETB97_004695</name>
</gene>
<evidence type="ECO:0000259" key="7">
    <source>
        <dbReference type="Pfam" id="PF20684"/>
    </source>
</evidence>
<dbReference type="GO" id="GO:0016020">
    <property type="term" value="C:membrane"/>
    <property type="evidence" value="ECO:0007669"/>
    <property type="project" value="UniProtKB-SubCell"/>
</dbReference>
<evidence type="ECO:0000256" key="4">
    <source>
        <dbReference type="ARBA" id="ARBA00023136"/>
    </source>
</evidence>
<feature type="transmembrane region" description="Helical" evidence="6">
    <location>
        <begin position="86"/>
        <end position="108"/>
    </location>
</feature>
<evidence type="ECO:0000256" key="1">
    <source>
        <dbReference type="ARBA" id="ARBA00004141"/>
    </source>
</evidence>
<dbReference type="Pfam" id="PF20684">
    <property type="entry name" value="Fung_rhodopsin"/>
    <property type="match status" value="1"/>
</dbReference>
<accession>A0A8H6A2I5</accession>
<reference evidence="8 9" key="1">
    <citation type="submission" date="2019-04" db="EMBL/GenBank/DDBJ databases">
        <title>Aspergillus burnettii sp. nov., novel species from soil in southeast Queensland.</title>
        <authorList>
            <person name="Gilchrist C.L.M."/>
            <person name="Pitt J.I."/>
            <person name="Lange L."/>
            <person name="Lacey H.J."/>
            <person name="Vuong D."/>
            <person name="Midgley D.J."/>
            <person name="Greenfield P."/>
            <person name="Bradbury M."/>
            <person name="Lacey E."/>
            <person name="Busk P.K."/>
            <person name="Pilgaard B."/>
            <person name="Chooi Y.H."/>
            <person name="Piggott A.M."/>
        </authorList>
    </citation>
    <scope>NUCLEOTIDE SEQUENCE [LARGE SCALE GENOMIC DNA]</scope>
    <source>
        <strain evidence="8 9">FRR 5400</strain>
    </source>
</reference>
<dbReference type="Proteomes" id="UP000541154">
    <property type="component" value="Unassembled WGS sequence"/>
</dbReference>
<dbReference type="InterPro" id="IPR052337">
    <property type="entry name" value="SAT4-like"/>
</dbReference>